<reference evidence="2" key="1">
    <citation type="submission" date="2024-05" db="EMBL/GenBank/DDBJ databases">
        <title>Genome Sequences of Four Agar- Degrading Marine Bacteria.</title>
        <authorList>
            <person name="Phillips E.K."/>
            <person name="Shaffer J.C."/>
            <person name="Henson M.W."/>
            <person name="Temperton B."/>
            <person name="Thrash C.J."/>
            <person name="Martin M.O."/>
        </authorList>
    </citation>
    <scope>NUCLEOTIDE SEQUENCE</scope>
    <source>
        <strain evidence="2">EKP203</strain>
    </source>
</reference>
<gene>
    <name evidence="2" type="ORF">QWJ08_08710</name>
</gene>
<accession>A0ABT7Y0A9</accession>
<comment type="caution">
    <text evidence="2">The sequence shown here is derived from an EMBL/GenBank/DDBJ whole genome shotgun (WGS) entry which is preliminary data.</text>
</comment>
<evidence type="ECO:0000256" key="1">
    <source>
        <dbReference type="SAM" id="SignalP"/>
    </source>
</evidence>
<proteinExistence type="predicted"/>
<dbReference type="RefSeq" id="WP_289961578.1">
    <property type="nucleotide sequence ID" value="NZ_JAUEOZ010000001.1"/>
</dbReference>
<evidence type="ECO:0008006" key="4">
    <source>
        <dbReference type="Google" id="ProtNLM"/>
    </source>
</evidence>
<feature type="chain" id="PRO_5046981436" description="DUF3316 domain-containing protein" evidence="1">
    <location>
        <begin position="22"/>
        <end position="117"/>
    </location>
</feature>
<sequence length="117" mass="13519">MKMKTLYQVLLISVLSGSAYANARYATQVSSDIILGQEHSTQEEALQEGKTLESQLLSQTSYELSKSQRTRVVTVNNRSFEVTKSDVKVLSQFDEKGNKVFKPEVRYQYQYDYRDYN</sequence>
<protein>
    <recommendedName>
        <fullName evidence="4">DUF3316 domain-containing protein</fullName>
    </recommendedName>
</protein>
<keyword evidence="3" id="KW-1185">Reference proteome</keyword>
<dbReference type="EMBL" id="JAUEOZ010000001">
    <property type="protein sequence ID" value="MDN2481473.1"/>
    <property type="molecule type" value="Genomic_DNA"/>
</dbReference>
<dbReference type="Pfam" id="PF11777">
    <property type="entry name" value="DUF3316"/>
    <property type="match status" value="1"/>
</dbReference>
<dbReference type="InterPro" id="IPR016879">
    <property type="entry name" value="UCP028299"/>
</dbReference>
<organism evidence="2 3">
    <name type="scientific">Vibrio agarivorans</name>
    <dbReference type="NCBI Taxonomy" id="153622"/>
    <lineage>
        <taxon>Bacteria</taxon>
        <taxon>Pseudomonadati</taxon>
        <taxon>Pseudomonadota</taxon>
        <taxon>Gammaproteobacteria</taxon>
        <taxon>Vibrionales</taxon>
        <taxon>Vibrionaceae</taxon>
        <taxon>Vibrio</taxon>
    </lineage>
</organism>
<keyword evidence="1" id="KW-0732">Signal</keyword>
<feature type="signal peptide" evidence="1">
    <location>
        <begin position="1"/>
        <end position="21"/>
    </location>
</feature>
<name>A0ABT7Y0A9_9VIBR</name>
<evidence type="ECO:0000313" key="3">
    <source>
        <dbReference type="Proteomes" id="UP001169719"/>
    </source>
</evidence>
<dbReference type="Proteomes" id="UP001169719">
    <property type="component" value="Unassembled WGS sequence"/>
</dbReference>
<evidence type="ECO:0000313" key="2">
    <source>
        <dbReference type="EMBL" id="MDN2481473.1"/>
    </source>
</evidence>